<dbReference type="PANTHER" id="PTHR14187:SF5">
    <property type="entry name" value="HEAT SHOCK 70 KDA PROTEIN 12A"/>
    <property type="match status" value="1"/>
</dbReference>
<keyword evidence="1" id="KW-0547">Nucleotide-binding</keyword>
<gene>
    <name evidence="3" type="ORF">AMORRO_LOCUS5553</name>
</gene>
<accession>A0A9N9FR46</accession>
<sequence length="558" mass="64597">MSSSADTRVVVAIDFGTTYSGFAYAHKSNPGEIIVQDYWKDFSGYFKTPTVIKYDDSYTMVESWGLPALAKKPISRRQPLQPSSKPIELFKLHLLGRSLRDKDKPTLPDGLDYKRVIKDYLEKLRFDVEKNVKNHWSTLDFYKQVAIVMTVPAEFNDNAISIMRECAFEAGLIREKDSENLTFTTEPEAAAIHYISSLEREYHLNPGDSFMVVDCGGGTVDLTVRELLDDNQLVEITERKGDCCGSSYIDKAFIEFLGNKMGKSTIDTLKKDYYRYLQYMVQEFCKNVKFRFTGKEEDFDYSGIDLDDYGTMKLCVEGEEKDQLERDEWLINIDFNDVKGMFDPVIERIIVLVKDQLLQSRQREKKVSLMLLVGGFSESEYLQTRIRQEFSSVVPNISVPLRPIIAVMKGAVKFGLSEKTIKNRVLKWSYGTDILRRWRSIDPLPQRLPNGYIKVFEKLAERGKSIRLNEEVTKRFKPYSSIQDKIYMDMYVTPSFDVEYFDDPEMNLLRKWEINLDSYEDDVTFLLTLKFGHVEILATAVNEKTGVTKEVTFKYDLD</sequence>
<dbReference type="SUPFAM" id="SSF53067">
    <property type="entry name" value="Actin-like ATPase domain"/>
    <property type="match status" value="2"/>
</dbReference>
<dbReference type="GO" id="GO:0140662">
    <property type="term" value="F:ATP-dependent protein folding chaperone"/>
    <property type="evidence" value="ECO:0007669"/>
    <property type="project" value="InterPro"/>
</dbReference>
<organism evidence="3 4">
    <name type="scientific">Acaulospora morrowiae</name>
    <dbReference type="NCBI Taxonomy" id="94023"/>
    <lineage>
        <taxon>Eukaryota</taxon>
        <taxon>Fungi</taxon>
        <taxon>Fungi incertae sedis</taxon>
        <taxon>Mucoromycota</taxon>
        <taxon>Glomeromycotina</taxon>
        <taxon>Glomeromycetes</taxon>
        <taxon>Diversisporales</taxon>
        <taxon>Acaulosporaceae</taxon>
        <taxon>Acaulospora</taxon>
    </lineage>
</organism>
<dbReference type="OrthoDB" id="2963168at2759"/>
<dbReference type="AlphaFoldDB" id="A0A9N9FR46"/>
<name>A0A9N9FR46_9GLOM</name>
<dbReference type="Gene3D" id="3.90.640.10">
    <property type="entry name" value="Actin, Chain A, domain 4"/>
    <property type="match status" value="1"/>
</dbReference>
<dbReference type="CDD" id="cd10229">
    <property type="entry name" value="ASKHA_NBD_HSP70_HSPA12"/>
    <property type="match status" value="1"/>
</dbReference>
<evidence type="ECO:0000313" key="4">
    <source>
        <dbReference type="Proteomes" id="UP000789342"/>
    </source>
</evidence>
<reference evidence="3" key="1">
    <citation type="submission" date="2021-06" db="EMBL/GenBank/DDBJ databases">
        <authorList>
            <person name="Kallberg Y."/>
            <person name="Tangrot J."/>
            <person name="Rosling A."/>
        </authorList>
    </citation>
    <scope>NUCLEOTIDE SEQUENCE</scope>
    <source>
        <strain evidence="3">CL551</strain>
    </source>
</reference>
<evidence type="ECO:0000313" key="3">
    <source>
        <dbReference type="EMBL" id="CAG8550558.1"/>
    </source>
</evidence>
<protein>
    <submittedName>
        <fullName evidence="3">13090_t:CDS:1</fullName>
    </submittedName>
</protein>
<proteinExistence type="predicted"/>
<keyword evidence="2" id="KW-0067">ATP-binding</keyword>
<dbReference type="GO" id="GO:0005524">
    <property type="term" value="F:ATP binding"/>
    <property type="evidence" value="ECO:0007669"/>
    <property type="project" value="UniProtKB-KW"/>
</dbReference>
<keyword evidence="4" id="KW-1185">Reference proteome</keyword>
<dbReference type="InterPro" id="IPR043129">
    <property type="entry name" value="ATPase_NBD"/>
</dbReference>
<evidence type="ECO:0000256" key="1">
    <source>
        <dbReference type="ARBA" id="ARBA00022741"/>
    </source>
</evidence>
<comment type="caution">
    <text evidence="3">The sequence shown here is derived from an EMBL/GenBank/DDBJ whole genome shotgun (WGS) entry which is preliminary data.</text>
</comment>
<dbReference type="PANTHER" id="PTHR14187">
    <property type="entry name" value="ALPHA KINASE/ELONGATION FACTOR 2 KINASE"/>
    <property type="match status" value="1"/>
</dbReference>
<dbReference type="InterPro" id="IPR013126">
    <property type="entry name" value="Hsp_70_fam"/>
</dbReference>
<dbReference type="EMBL" id="CAJVPV010003378">
    <property type="protein sequence ID" value="CAG8550558.1"/>
    <property type="molecule type" value="Genomic_DNA"/>
</dbReference>
<dbReference type="Pfam" id="PF00012">
    <property type="entry name" value="HSP70"/>
    <property type="match status" value="1"/>
</dbReference>
<dbReference type="Proteomes" id="UP000789342">
    <property type="component" value="Unassembled WGS sequence"/>
</dbReference>
<evidence type="ECO:0000256" key="2">
    <source>
        <dbReference type="ARBA" id="ARBA00022840"/>
    </source>
</evidence>
<dbReference type="PRINTS" id="PR00301">
    <property type="entry name" value="HEATSHOCK70"/>
</dbReference>
<dbReference type="Gene3D" id="3.30.420.40">
    <property type="match status" value="2"/>
</dbReference>